<dbReference type="InterPro" id="IPR011009">
    <property type="entry name" value="Kinase-like_dom_sf"/>
</dbReference>
<keyword evidence="2" id="KW-1185">Reference proteome</keyword>
<accession>A0A9N9B386</accession>
<dbReference type="SUPFAM" id="SSF56112">
    <property type="entry name" value="Protein kinase-like (PK-like)"/>
    <property type="match status" value="1"/>
</dbReference>
<dbReference type="Proteomes" id="UP000789375">
    <property type="component" value="Unassembled WGS sequence"/>
</dbReference>
<dbReference type="Gene3D" id="1.10.510.10">
    <property type="entry name" value="Transferase(Phosphotransferase) domain 1"/>
    <property type="match status" value="1"/>
</dbReference>
<dbReference type="EMBL" id="CAJVPP010001412">
    <property type="protein sequence ID" value="CAG8554071.1"/>
    <property type="molecule type" value="Genomic_DNA"/>
</dbReference>
<protein>
    <submittedName>
        <fullName evidence="1">12357_t:CDS:1</fullName>
    </submittedName>
</protein>
<organism evidence="1 2">
    <name type="scientific">Funneliformis mosseae</name>
    <name type="common">Endomycorrhizal fungus</name>
    <name type="synonym">Glomus mosseae</name>
    <dbReference type="NCBI Taxonomy" id="27381"/>
    <lineage>
        <taxon>Eukaryota</taxon>
        <taxon>Fungi</taxon>
        <taxon>Fungi incertae sedis</taxon>
        <taxon>Mucoromycota</taxon>
        <taxon>Glomeromycotina</taxon>
        <taxon>Glomeromycetes</taxon>
        <taxon>Glomerales</taxon>
        <taxon>Glomeraceae</taxon>
        <taxon>Funneliformis</taxon>
    </lineage>
</organism>
<comment type="caution">
    <text evidence="1">The sequence shown here is derived from an EMBL/GenBank/DDBJ whole genome shotgun (WGS) entry which is preliminary data.</text>
</comment>
<name>A0A9N9B386_FUNMO</name>
<evidence type="ECO:0000313" key="1">
    <source>
        <dbReference type="EMBL" id="CAG8554071.1"/>
    </source>
</evidence>
<evidence type="ECO:0000313" key="2">
    <source>
        <dbReference type="Proteomes" id="UP000789375"/>
    </source>
</evidence>
<gene>
    <name evidence="1" type="ORF">FMOSSE_LOCUS6620</name>
</gene>
<reference evidence="1" key="1">
    <citation type="submission" date="2021-06" db="EMBL/GenBank/DDBJ databases">
        <authorList>
            <person name="Kallberg Y."/>
            <person name="Tangrot J."/>
            <person name="Rosling A."/>
        </authorList>
    </citation>
    <scope>NUCLEOTIDE SEQUENCE</scope>
    <source>
        <strain evidence="1">87-6 pot B 2015</strain>
    </source>
</reference>
<proteinExistence type="predicted"/>
<dbReference type="AlphaFoldDB" id="A0A9N9B386"/>
<sequence>MPDPTDNILAIVNSLTNKLNEELARLFKYLTDKDTNLATVEKYLVSCPNNNTKLLYLRALSEKSSFGMNMKKKNILSDLVKSFCDLNNFEFPNDPKSLETILQPAEFNAECVNAISKRMDGSEFRLISKFDNIVINVWETLKTYQSLAIDIDRNVKDPSGITIDCQRPDVLVWFKMHWFLKQKRRRTHNIQFFVITKDSNLTSISPRYNISTFSGGIKVLITTLNMFKYFLAAAKLLPEVPFPFLKTFNRKSGASITFVSSDHIQKTIKNFEEYIYSDIETLQEVYEIIGSCEYAVKALSRPEVLEKKRGKRIIQTYVVNITPVCFRQRPKNWEHAGRLNEIPTFIIQSWAPELHNIPTPPYTDKADIYLVGHLLNTVDVLLSENARKFRSFLTKNNPNDRPSAANALHHPWFNEQNY</sequence>